<gene>
    <name evidence="1" type="ORF">MQE36_16500</name>
</gene>
<organism evidence="1 2">
    <name type="scientific">Zhouia spongiae</name>
    <dbReference type="NCBI Taxonomy" id="2202721"/>
    <lineage>
        <taxon>Bacteria</taxon>
        <taxon>Pseudomonadati</taxon>
        <taxon>Bacteroidota</taxon>
        <taxon>Flavobacteriia</taxon>
        <taxon>Flavobacteriales</taxon>
        <taxon>Flavobacteriaceae</taxon>
        <taxon>Zhouia</taxon>
    </lineage>
</organism>
<dbReference type="RefSeq" id="WP_242937071.1">
    <property type="nucleotide sequence ID" value="NZ_CP094326.1"/>
</dbReference>
<evidence type="ECO:0000313" key="2">
    <source>
        <dbReference type="Proteomes" id="UP000829476"/>
    </source>
</evidence>
<dbReference type="EMBL" id="CP094326">
    <property type="protein sequence ID" value="UNY98665.1"/>
    <property type="molecule type" value="Genomic_DNA"/>
</dbReference>
<protein>
    <submittedName>
        <fullName evidence="1">Ribonuclease Z</fullName>
    </submittedName>
</protein>
<keyword evidence="2" id="KW-1185">Reference proteome</keyword>
<name>A0ABY3YM23_9FLAO</name>
<reference evidence="1 2" key="1">
    <citation type="journal article" date="2018" name="Int. J. Syst. Evol. Microbiol.">
        <title>Zhouia spongiae sp. nov., isolated from a marine sponge.</title>
        <authorList>
            <person name="Zhuang L."/>
            <person name="Lin B."/>
            <person name="Qin F."/>
            <person name="Luo L."/>
        </authorList>
    </citation>
    <scope>NUCLEOTIDE SEQUENCE [LARGE SCALE GENOMIC DNA]</scope>
    <source>
        <strain evidence="1 2">HN-Y44</strain>
    </source>
</reference>
<dbReference type="Proteomes" id="UP000829476">
    <property type="component" value="Chromosome"/>
</dbReference>
<accession>A0ABY3YM23</accession>
<evidence type="ECO:0000313" key="1">
    <source>
        <dbReference type="EMBL" id="UNY98665.1"/>
    </source>
</evidence>
<sequence length="110" mass="12390">MIFDKQGNTTVATQEAVSLATFLSRLNESQAKWKNDNLIINLLSITKIEAGDLLELLPLHNKHTEGKKSFVIVSNAVNFNDVHNDLIVVPTLKEAFDIIEMDEIERDLDL</sequence>
<proteinExistence type="predicted"/>